<dbReference type="EMBL" id="CAKKLH010000142">
    <property type="protein sequence ID" value="CAH0104450.1"/>
    <property type="molecule type" value="Genomic_DNA"/>
</dbReference>
<dbReference type="Proteomes" id="UP000789390">
    <property type="component" value="Unassembled WGS sequence"/>
</dbReference>
<comment type="caution">
    <text evidence="4">The sequence shown here is derived from an EMBL/GenBank/DDBJ whole genome shotgun (WGS) entry which is preliminary data.</text>
</comment>
<name>A0A8J2RMR3_9CRUS</name>
<keyword evidence="2" id="KW-0812">Transmembrane</keyword>
<dbReference type="AlphaFoldDB" id="A0A8J2RMR3"/>
<evidence type="ECO:0000256" key="2">
    <source>
        <dbReference type="SAM" id="Phobius"/>
    </source>
</evidence>
<dbReference type="OrthoDB" id="6341861at2759"/>
<evidence type="ECO:0000256" key="1">
    <source>
        <dbReference type="SAM" id="MobiDB-lite"/>
    </source>
</evidence>
<evidence type="ECO:0000313" key="5">
    <source>
        <dbReference type="Proteomes" id="UP000789390"/>
    </source>
</evidence>
<evidence type="ECO:0000256" key="3">
    <source>
        <dbReference type="SAM" id="SignalP"/>
    </source>
</evidence>
<reference evidence="4" key="1">
    <citation type="submission" date="2021-11" db="EMBL/GenBank/DDBJ databases">
        <authorList>
            <person name="Schell T."/>
        </authorList>
    </citation>
    <scope>NUCLEOTIDE SEQUENCE</scope>
    <source>
        <strain evidence="4">M5</strain>
    </source>
</reference>
<protein>
    <submittedName>
        <fullName evidence="4">Uncharacterized protein</fullName>
    </submittedName>
</protein>
<feature type="chain" id="PRO_5035269460" evidence="3">
    <location>
        <begin position="20"/>
        <end position="380"/>
    </location>
</feature>
<keyword evidence="2" id="KW-1133">Transmembrane helix</keyword>
<keyword evidence="5" id="KW-1185">Reference proteome</keyword>
<feature type="signal peptide" evidence="3">
    <location>
        <begin position="1"/>
        <end position="19"/>
    </location>
</feature>
<feature type="transmembrane region" description="Helical" evidence="2">
    <location>
        <begin position="51"/>
        <end position="68"/>
    </location>
</feature>
<feature type="compositionally biased region" description="Polar residues" evidence="1">
    <location>
        <begin position="245"/>
        <end position="274"/>
    </location>
</feature>
<sequence>MWSFLHLTIFLTVFFFGFSLEWENWDTHSLLQPGSCPNSKSMSLNIKQVNFIWAFLSLINSFLSFFIIHKITGKWIIQHLPWPFPQCCQQPILNFEEDSEEQKKNVNETNILWIRMILTWPNCKDQSETRHQTLKFHLWQNRITEGTFLIKLPWPFSAFGFATLNFVSTDYKKYAVAYICHSFLLEHIAIPFIMVRTETDIDLIDWQHMKWALIKQGILSAWTLTGTKEYCNEVFHSNAEDQFHENQQNSSETYDSNDPTEFSKVESSPTNTDEQYMENVPYSKDGKTTETASMDPDAEWITTKQIQIQGPNQKPEYPTPDTVLWPAILMENQPESETFTRNPPYTTATDEITPLIAPFSGSNGKELGITDKPIELRVHK</sequence>
<evidence type="ECO:0000313" key="4">
    <source>
        <dbReference type="EMBL" id="CAH0104450.1"/>
    </source>
</evidence>
<keyword evidence="2" id="KW-0472">Membrane</keyword>
<feature type="region of interest" description="Disordered" evidence="1">
    <location>
        <begin position="244"/>
        <end position="277"/>
    </location>
</feature>
<organism evidence="4 5">
    <name type="scientific">Daphnia galeata</name>
    <dbReference type="NCBI Taxonomy" id="27404"/>
    <lineage>
        <taxon>Eukaryota</taxon>
        <taxon>Metazoa</taxon>
        <taxon>Ecdysozoa</taxon>
        <taxon>Arthropoda</taxon>
        <taxon>Crustacea</taxon>
        <taxon>Branchiopoda</taxon>
        <taxon>Diplostraca</taxon>
        <taxon>Cladocera</taxon>
        <taxon>Anomopoda</taxon>
        <taxon>Daphniidae</taxon>
        <taxon>Daphnia</taxon>
    </lineage>
</organism>
<accession>A0A8J2RMR3</accession>
<dbReference type="SUPFAM" id="SSF50814">
    <property type="entry name" value="Lipocalins"/>
    <property type="match status" value="1"/>
</dbReference>
<dbReference type="Gene3D" id="2.40.128.20">
    <property type="match status" value="1"/>
</dbReference>
<gene>
    <name evidence="4" type="ORF">DGAL_LOCUS7356</name>
</gene>
<proteinExistence type="predicted"/>
<dbReference type="InterPro" id="IPR012674">
    <property type="entry name" value="Calycin"/>
</dbReference>
<keyword evidence="3" id="KW-0732">Signal</keyword>